<dbReference type="AlphaFoldDB" id="S4SA72"/>
<accession>S4SA72</accession>
<feature type="transmembrane region" description="Helical" evidence="8">
    <location>
        <begin position="270"/>
        <end position="290"/>
    </location>
</feature>
<feature type="transmembrane region" description="Helical" evidence="8">
    <location>
        <begin position="334"/>
        <end position="355"/>
    </location>
</feature>
<evidence type="ECO:0000256" key="7">
    <source>
        <dbReference type="ARBA" id="ARBA00049551"/>
    </source>
</evidence>
<dbReference type="PANTHER" id="PTHR42829:SF2">
    <property type="entry name" value="NADH-UBIQUINONE OXIDOREDUCTASE CHAIN 5"/>
    <property type="match status" value="1"/>
</dbReference>
<keyword evidence="3 8" id="KW-0812">Transmembrane</keyword>
<dbReference type="PANTHER" id="PTHR42829">
    <property type="entry name" value="NADH-UBIQUINONE OXIDOREDUCTASE CHAIN 5"/>
    <property type="match status" value="1"/>
</dbReference>
<dbReference type="GO" id="GO:0016020">
    <property type="term" value="C:membrane"/>
    <property type="evidence" value="ECO:0007669"/>
    <property type="project" value="UniProtKB-SubCell"/>
</dbReference>
<feature type="transmembrane region" description="Helical" evidence="8">
    <location>
        <begin position="112"/>
        <end position="132"/>
    </location>
</feature>
<keyword evidence="4 8" id="KW-1133">Transmembrane helix</keyword>
<feature type="transmembrane region" description="Helical" evidence="8">
    <location>
        <begin position="455"/>
        <end position="472"/>
    </location>
</feature>
<feature type="transmembrane region" description="Helical" evidence="8">
    <location>
        <begin position="416"/>
        <end position="435"/>
    </location>
</feature>
<dbReference type="PRINTS" id="PR01434">
    <property type="entry name" value="NADHDHGNASE5"/>
</dbReference>
<dbReference type="GO" id="GO:0003954">
    <property type="term" value="F:NADH dehydrogenase activity"/>
    <property type="evidence" value="ECO:0007669"/>
    <property type="project" value="TreeGrafter"/>
</dbReference>
<evidence type="ECO:0000256" key="1">
    <source>
        <dbReference type="ARBA" id="ARBA00004141"/>
    </source>
</evidence>
<feature type="transmembrane region" description="Helical" evidence="8">
    <location>
        <begin position="12"/>
        <end position="30"/>
    </location>
</feature>
<name>S4SA72_CORAP</name>
<feature type="transmembrane region" description="Helical" evidence="8">
    <location>
        <begin position="214"/>
        <end position="234"/>
    </location>
</feature>
<sequence>MMLMLKKHPQRLTVLLFLMCCSYFIMYNIFLCKPGENFTYDLMILSTTILQSSLMLDVASLSFSAVVMYISGCVFYFSSYYMSTDMFYYRFTWILLSFVASMNILIFSNSLFLLLCGWDGLGVSSFALIMYYQSYDSRSAGFLTLLINRLGDILIMSSISFMACIGTTYLMSWPLSFINLLMFLFSIAALTKSAQYPFCAWLPAAMAAPTPVSALVHSSTLVTAGIYLLIRLSLNNTMPLEVCSMLLFFGSVTCFIGGICALYENDIKKLIALSTLSQLGVMMFSLGLGMHTLALMHLFTHAMFKALLFLVAGCILMLSYGVQDIRLLGGMMKNSPVLLVFANVTVLSLMGVPFLSAFYSKHVILSMMWCQSANSFSVILMLISTLLSSSYMLRFLKGLNWGATNSNLINSPPMSLIFYFPMMLLFFGSCFSGLLYTVIDLQYVTCVFLPHKYDILLYMLMFGGILLGIFWVKSSGSKLLSTMFLMVPISYNINFITYKITSAIKTLDSGWLEPNFYGTAMSSFLHSLTMKDLWPKSTMNFFPYLIVASCLIFSWWLV</sequence>
<organism evidence="10">
    <name type="scientific">Cornu aspersum</name>
    <name type="common">Brown garden snail</name>
    <name type="synonym">Helix aspersa</name>
    <dbReference type="NCBI Taxonomy" id="6535"/>
    <lineage>
        <taxon>Eukaryota</taxon>
        <taxon>Metazoa</taxon>
        <taxon>Spiralia</taxon>
        <taxon>Lophotrochozoa</taxon>
        <taxon>Mollusca</taxon>
        <taxon>Gastropoda</taxon>
        <taxon>Heterobranchia</taxon>
        <taxon>Euthyneura</taxon>
        <taxon>Panpulmonata</taxon>
        <taxon>Eupulmonata</taxon>
        <taxon>Stylommatophora</taxon>
        <taxon>Helicina</taxon>
        <taxon>Helicoidea</taxon>
        <taxon>Helicidae</taxon>
        <taxon>Cornu</taxon>
        <taxon>Cornu</taxon>
    </lineage>
</organism>
<comment type="catalytic activity">
    <reaction evidence="7">
        <text>a ubiquinone + NADH + 5 H(+)(in) = a ubiquinol + NAD(+) + 4 H(+)(out)</text>
        <dbReference type="Rhea" id="RHEA:29091"/>
        <dbReference type="Rhea" id="RHEA-COMP:9565"/>
        <dbReference type="Rhea" id="RHEA-COMP:9566"/>
        <dbReference type="ChEBI" id="CHEBI:15378"/>
        <dbReference type="ChEBI" id="CHEBI:16389"/>
        <dbReference type="ChEBI" id="CHEBI:17976"/>
        <dbReference type="ChEBI" id="CHEBI:57540"/>
        <dbReference type="ChEBI" id="CHEBI:57945"/>
        <dbReference type="EC" id="7.1.1.2"/>
    </reaction>
</comment>
<feature type="transmembrane region" description="Helical" evidence="8">
    <location>
        <begin position="541"/>
        <end position="557"/>
    </location>
</feature>
<evidence type="ECO:0000313" key="10">
    <source>
        <dbReference type="EMBL" id="AFK27939.1"/>
    </source>
</evidence>
<dbReference type="EC" id="7.1.1.2" evidence="2"/>
<feature type="transmembrane region" description="Helical" evidence="8">
    <location>
        <begin position="479"/>
        <end position="496"/>
    </location>
</feature>
<evidence type="ECO:0000256" key="3">
    <source>
        <dbReference type="ARBA" id="ARBA00022692"/>
    </source>
</evidence>
<evidence type="ECO:0000256" key="5">
    <source>
        <dbReference type="ARBA" id="ARBA00023136"/>
    </source>
</evidence>
<proteinExistence type="predicted"/>
<dbReference type="Pfam" id="PF00361">
    <property type="entry name" value="Proton_antipo_M"/>
    <property type="match status" value="1"/>
</dbReference>
<feature type="transmembrane region" description="Helical" evidence="8">
    <location>
        <begin position="50"/>
        <end position="75"/>
    </location>
</feature>
<protein>
    <recommendedName>
        <fullName evidence="2">NADH:ubiquinone reductase (H(+)-translocating)</fullName>
        <ecNumber evidence="2">7.1.1.2</ecNumber>
    </recommendedName>
    <alternativeName>
        <fullName evidence="6">NADH dehydrogenase subunit 5</fullName>
    </alternativeName>
</protein>
<dbReference type="InterPro" id="IPR003945">
    <property type="entry name" value="NU5C-like"/>
</dbReference>
<feature type="transmembrane region" description="Helical" evidence="8">
    <location>
        <begin position="246"/>
        <end position="263"/>
    </location>
</feature>
<dbReference type="GO" id="GO:0008137">
    <property type="term" value="F:NADH dehydrogenase (ubiquinone) activity"/>
    <property type="evidence" value="ECO:0007669"/>
    <property type="project" value="UniProtKB-EC"/>
</dbReference>
<evidence type="ECO:0000259" key="9">
    <source>
        <dbReference type="Pfam" id="PF00361"/>
    </source>
</evidence>
<keyword evidence="5 8" id="KW-0472">Membrane</keyword>
<feature type="transmembrane region" description="Helical" evidence="8">
    <location>
        <begin position="375"/>
        <end position="396"/>
    </location>
</feature>
<dbReference type="EMBL" id="JQ417194">
    <property type="protein sequence ID" value="AFK27939.1"/>
    <property type="molecule type" value="Genomic_DNA"/>
</dbReference>
<feature type="transmembrane region" description="Helical" evidence="8">
    <location>
        <begin position="177"/>
        <end position="202"/>
    </location>
</feature>
<evidence type="ECO:0000256" key="8">
    <source>
        <dbReference type="SAM" id="Phobius"/>
    </source>
</evidence>
<feature type="transmembrane region" description="Helical" evidence="8">
    <location>
        <begin position="87"/>
        <end position="106"/>
    </location>
</feature>
<feature type="transmembrane region" description="Helical" evidence="8">
    <location>
        <begin position="153"/>
        <end position="171"/>
    </location>
</feature>
<feature type="domain" description="NADH:quinone oxidoreductase/Mrp antiporter transmembrane" evidence="9">
    <location>
        <begin position="108"/>
        <end position="386"/>
    </location>
</feature>
<evidence type="ECO:0000256" key="6">
    <source>
        <dbReference type="ARBA" id="ARBA00031027"/>
    </source>
</evidence>
<dbReference type="GO" id="GO:0015990">
    <property type="term" value="P:electron transport coupled proton transport"/>
    <property type="evidence" value="ECO:0007669"/>
    <property type="project" value="TreeGrafter"/>
</dbReference>
<gene>
    <name evidence="10" type="primary">ND5</name>
</gene>
<keyword evidence="10" id="KW-0496">Mitochondrion</keyword>
<evidence type="ECO:0000256" key="2">
    <source>
        <dbReference type="ARBA" id="ARBA00012944"/>
    </source>
</evidence>
<feature type="transmembrane region" description="Helical" evidence="8">
    <location>
        <begin position="302"/>
        <end position="322"/>
    </location>
</feature>
<geneLocation type="mitochondrion" evidence="10"/>
<dbReference type="GO" id="GO:0042773">
    <property type="term" value="P:ATP synthesis coupled electron transport"/>
    <property type="evidence" value="ECO:0007669"/>
    <property type="project" value="InterPro"/>
</dbReference>
<comment type="subcellular location">
    <subcellularLocation>
        <location evidence="1">Membrane</location>
        <topology evidence="1">Multi-pass membrane protein</topology>
    </subcellularLocation>
</comment>
<dbReference type="InterPro" id="IPR001750">
    <property type="entry name" value="ND/Mrp_TM"/>
</dbReference>
<evidence type="ECO:0000256" key="4">
    <source>
        <dbReference type="ARBA" id="ARBA00022989"/>
    </source>
</evidence>
<reference evidence="10" key="1">
    <citation type="journal article" date="2013" name="PLoS ONE">
        <title>The Complete Mitochondrial Genome of the Land Snail Cornu aspersum (Helicidae: Mollusca): Intra-Specific Divergence of Protein-Coding Genes and Phylogenetic Considerations within Euthyneura.</title>
        <authorList>
            <person name="Gaitan-Espitia J.D."/>
            <person name="Nespolo R.F."/>
            <person name="Opazo J.C."/>
        </authorList>
    </citation>
    <scope>NUCLEOTIDE SEQUENCE</scope>
    <source>
        <tissue evidence="10">Hepatopancreas</tissue>
    </source>
</reference>